<dbReference type="SMART" id="SM00239">
    <property type="entry name" value="C2"/>
    <property type="match status" value="1"/>
</dbReference>
<dbReference type="CDD" id="cd00030">
    <property type="entry name" value="C2"/>
    <property type="match status" value="1"/>
</dbReference>
<accession>A0ABQ0DJ58</accession>
<dbReference type="InterPro" id="IPR035892">
    <property type="entry name" value="C2_domain_sf"/>
</dbReference>
<evidence type="ECO:0000256" key="4">
    <source>
        <dbReference type="SAM" id="MobiDB-lite"/>
    </source>
</evidence>
<protein>
    <recommendedName>
        <fullName evidence="11">Calponin domain containing protein</fullName>
    </recommendedName>
</protein>
<dbReference type="SMART" id="SM00033">
    <property type="entry name" value="CH"/>
    <property type="match status" value="1"/>
</dbReference>
<evidence type="ECO:0000256" key="2">
    <source>
        <dbReference type="ARBA" id="ARBA00022833"/>
    </source>
</evidence>
<dbReference type="InterPro" id="IPR001849">
    <property type="entry name" value="PH_domain"/>
</dbReference>
<dbReference type="SUPFAM" id="SSF57716">
    <property type="entry name" value="Glucocorticoid receptor-like (DNA-binding domain)"/>
    <property type="match status" value="1"/>
</dbReference>
<evidence type="ECO:0000259" key="7">
    <source>
        <dbReference type="PROSITE" id="PS50021"/>
    </source>
</evidence>
<dbReference type="PROSITE" id="PS50003">
    <property type="entry name" value="PH_DOMAIN"/>
    <property type="match status" value="1"/>
</dbReference>
<dbReference type="Pfam" id="PF00412">
    <property type="entry name" value="LIM"/>
    <property type="match status" value="1"/>
</dbReference>
<dbReference type="Gene3D" id="1.10.418.10">
    <property type="entry name" value="Calponin-like domain"/>
    <property type="match status" value="1"/>
</dbReference>
<feature type="compositionally biased region" description="Polar residues" evidence="4">
    <location>
        <begin position="361"/>
        <end position="379"/>
    </location>
</feature>
<dbReference type="PROSITE" id="PS50004">
    <property type="entry name" value="C2"/>
    <property type="match status" value="1"/>
</dbReference>
<feature type="compositionally biased region" description="Basic and acidic residues" evidence="4">
    <location>
        <begin position="383"/>
        <end position="416"/>
    </location>
</feature>
<dbReference type="InterPro" id="IPR001781">
    <property type="entry name" value="Znf_LIM"/>
</dbReference>
<dbReference type="InterPro" id="IPR011993">
    <property type="entry name" value="PH-like_dom_sf"/>
</dbReference>
<evidence type="ECO:0000256" key="1">
    <source>
        <dbReference type="ARBA" id="ARBA00022723"/>
    </source>
</evidence>
<organism evidence="9 10">
    <name type="scientific">Entamoeba nuttalli</name>
    <dbReference type="NCBI Taxonomy" id="412467"/>
    <lineage>
        <taxon>Eukaryota</taxon>
        <taxon>Amoebozoa</taxon>
        <taxon>Evosea</taxon>
        <taxon>Archamoebae</taxon>
        <taxon>Mastigamoebida</taxon>
        <taxon>Entamoebidae</taxon>
        <taxon>Entamoeba</taxon>
    </lineage>
</organism>
<proteinExistence type="predicted"/>
<comment type="caution">
    <text evidence="9">The sequence shown here is derived from an EMBL/GenBank/DDBJ whole genome shotgun (WGS) entry which is preliminary data.</text>
</comment>
<feature type="region of interest" description="Disordered" evidence="4">
    <location>
        <begin position="272"/>
        <end position="592"/>
    </location>
</feature>
<dbReference type="SUPFAM" id="SSF49562">
    <property type="entry name" value="C2 domain (Calcium/lipid-binding domain, CaLB)"/>
    <property type="match status" value="1"/>
</dbReference>
<dbReference type="Pfam" id="PF00307">
    <property type="entry name" value="CH"/>
    <property type="match status" value="1"/>
</dbReference>
<keyword evidence="2 3" id="KW-0862">Zinc</keyword>
<dbReference type="EMBL" id="BAAFRS010000121">
    <property type="protein sequence ID" value="GAB1222767.1"/>
    <property type="molecule type" value="Genomic_DNA"/>
</dbReference>
<keyword evidence="1 3" id="KW-0479">Metal-binding</keyword>
<dbReference type="PANTHER" id="PTHR23167">
    <property type="entry name" value="CALPONIN HOMOLOGY DOMAIN-CONTAINING PROTEIN DDB_G0272472-RELATED"/>
    <property type="match status" value="1"/>
</dbReference>
<name>A0ABQ0DJ58_9EUKA</name>
<feature type="region of interest" description="Disordered" evidence="4">
    <location>
        <begin position="113"/>
        <end position="175"/>
    </location>
</feature>
<evidence type="ECO:0000256" key="3">
    <source>
        <dbReference type="PROSITE-ProRule" id="PRU00125"/>
    </source>
</evidence>
<feature type="domain" description="C2" evidence="6">
    <location>
        <begin position="782"/>
        <end position="897"/>
    </location>
</feature>
<dbReference type="SMART" id="SM00132">
    <property type="entry name" value="LIM"/>
    <property type="match status" value="1"/>
</dbReference>
<evidence type="ECO:0000259" key="6">
    <source>
        <dbReference type="PROSITE" id="PS50004"/>
    </source>
</evidence>
<keyword evidence="10" id="KW-1185">Reference proteome</keyword>
<dbReference type="InterPro" id="IPR036872">
    <property type="entry name" value="CH_dom_sf"/>
</dbReference>
<dbReference type="PROSITE" id="PS00478">
    <property type="entry name" value="LIM_DOMAIN_1"/>
    <property type="match status" value="1"/>
</dbReference>
<dbReference type="InterPro" id="IPR000008">
    <property type="entry name" value="C2_dom"/>
</dbReference>
<dbReference type="PROSITE" id="PS50021">
    <property type="entry name" value="CH"/>
    <property type="match status" value="1"/>
</dbReference>
<dbReference type="PROSITE" id="PS50023">
    <property type="entry name" value="LIM_DOMAIN_2"/>
    <property type="match status" value="1"/>
</dbReference>
<dbReference type="SUPFAM" id="SSF47576">
    <property type="entry name" value="Calponin-homology domain, CH-domain"/>
    <property type="match status" value="1"/>
</dbReference>
<evidence type="ECO:0008006" key="11">
    <source>
        <dbReference type="Google" id="ProtNLM"/>
    </source>
</evidence>
<keyword evidence="3" id="KW-0440">LIM domain</keyword>
<dbReference type="Gene3D" id="2.30.29.30">
    <property type="entry name" value="Pleckstrin-homology domain (PH domain)/Phosphotyrosine-binding domain (PTB)"/>
    <property type="match status" value="1"/>
</dbReference>
<dbReference type="PANTHER" id="PTHR23167:SF92">
    <property type="entry name" value="CALPONIN HOMOLOGY DOMAIN-CONTAINING PROTEIN DDB_G0272472"/>
    <property type="match status" value="1"/>
</dbReference>
<evidence type="ECO:0000259" key="8">
    <source>
        <dbReference type="PROSITE" id="PS50023"/>
    </source>
</evidence>
<dbReference type="SMART" id="SM00233">
    <property type="entry name" value="PH"/>
    <property type="match status" value="2"/>
</dbReference>
<sequence>MQGTQALLQWCKQNTAGYKDVNVTNFHYSWKNGLAFCALIHSFHPEAIDFNSLSKDNMEKNLELAFSTAEKLGVPRLLDVEDFVLLEKPEQFSIITYLGVMYQMFQLKGGSVAEENKRVEEEKKKEENTKKPVMAAQPYSSASKPPPRPINRNNQPLSKSSGGTQTTPVIPKKKVTTQEQRLEVCVKCGQTLSGNVLEALGKKYHQQCFGCTTCSRKLGASFVTVDNQPYCETCGKKIWVQKQARKKAEEQQKLSSQEEEKKVIEAQKALEEKQKKEKEEFERKQKEEKEKREKEMAEKKRREDERLVALEKQKKERKEREEKLKREREERLKKEQEEKDKKIQEMKEKQAVLSKAPPSHIVSTKTEPKTVANSQNKNIGQEPEWKRKQREAEEKKKEMQDKLKAIKQKRLEEVKKKNQITSEKSKTTSLSSKQKEPEEIETKKQELDDQAKKIEEEKQRKEKELKLQQEEEKKKREIEKTKQEEEKKKRDEEFKQQKEREENLKRLEENERKTKEEEKKKTEEEKKEKEEKKEQNVKEFKSKQVKVEEDNSNNKEITSQQEEEQIKQANISKTKDVSIKQEEKQIEEEKQTKEKELLQLEEKQTKEKELLQLEEKQKKEREEFEQKQLQEKNNLRKTISKKSNDIKDLPLIEIPNTQTLKRDDLTQYVLRVNVLMLKSNKEIKRPLFKLSLETKQSNIQSTRVNKINDNIGSSLFFKEITSVTNLTIKVVEESTKTVYQEIIVPLNNLELNNVTPVTSQLYDSQYPAELLYTLQLITSIEGMRQTAISVQDLRSDKLQEGVFSLRINSIKDLPPMNGIKEAYCVVKVGKQNPVQTKSIIPSVPVWNHFMAFDCNHDDQVRIELFGRKKSLLKQTIVPFGQVSISLKGIKGIQERWLTILPQGTEQVQGQLSVSLYYQDNSVEMEGADPTLLSNLSTKFEKLAEKTQGDLPEGVEIDPTDVKNWDGKAGYLFMRSQKTGKMKRRFFYLLQFNRELIYYKQQQVRFNKQREGSINEVPKVIDLAFAEIRTIPNSTKFVIILPQRQYILDATTRQEKDSWISRISDELKSIKEYASKEINMSLEKLGRNTYEAQKGIIKMLRDKKFQTVHIELRSGFIFIYEMIKSSNMKLIDKLSLYKCYMSEYEPDKCPNSIKIEDQYKKKAFIFQLDCFEDMHFWLNGMKFQQIFIEEAIDNIVLI</sequence>
<feature type="compositionally biased region" description="Basic and acidic residues" evidence="4">
    <location>
        <begin position="433"/>
        <end position="553"/>
    </location>
</feature>
<evidence type="ECO:0000313" key="10">
    <source>
        <dbReference type="Proteomes" id="UP001628156"/>
    </source>
</evidence>
<feature type="domain" description="LIM zinc-binding" evidence="8">
    <location>
        <begin position="183"/>
        <end position="241"/>
    </location>
</feature>
<feature type="domain" description="PH" evidence="5">
    <location>
        <begin position="964"/>
        <end position="1067"/>
    </location>
</feature>
<dbReference type="InterPro" id="IPR001715">
    <property type="entry name" value="CH_dom"/>
</dbReference>
<reference evidence="9 10" key="1">
    <citation type="journal article" date="2019" name="PLoS Negl. Trop. Dis.">
        <title>Whole genome sequencing of Entamoeba nuttalli reveals mammalian host-related molecular signatures and a novel octapeptide-repeat surface protein.</title>
        <authorList>
            <person name="Tanaka M."/>
            <person name="Makiuchi T."/>
            <person name="Komiyama T."/>
            <person name="Shiina T."/>
            <person name="Osaki K."/>
            <person name="Tachibana H."/>
        </authorList>
    </citation>
    <scope>NUCLEOTIDE SEQUENCE [LARGE SCALE GENOMIC DNA]</scope>
    <source>
        <strain evidence="9 10">P19-061405</strain>
    </source>
</reference>
<gene>
    <name evidence="9" type="ORF">ENUP19_0121G0124</name>
</gene>
<feature type="compositionally biased region" description="Basic and acidic residues" evidence="4">
    <location>
        <begin position="272"/>
        <end position="350"/>
    </location>
</feature>
<feature type="compositionally biased region" description="Basic and acidic residues" evidence="4">
    <location>
        <begin position="573"/>
        <end position="592"/>
    </location>
</feature>
<feature type="domain" description="Calponin-homology (CH)" evidence="7">
    <location>
        <begin position="1"/>
        <end position="106"/>
    </location>
</feature>
<feature type="compositionally biased region" description="Basic and acidic residues" evidence="4">
    <location>
        <begin position="114"/>
        <end position="130"/>
    </location>
</feature>
<evidence type="ECO:0000259" key="5">
    <source>
        <dbReference type="PROSITE" id="PS50003"/>
    </source>
</evidence>
<dbReference type="Gene3D" id="2.10.110.10">
    <property type="entry name" value="Cysteine Rich Protein"/>
    <property type="match status" value="1"/>
</dbReference>
<dbReference type="SUPFAM" id="SSF50729">
    <property type="entry name" value="PH domain-like"/>
    <property type="match status" value="2"/>
</dbReference>
<evidence type="ECO:0000313" key="9">
    <source>
        <dbReference type="EMBL" id="GAB1222767.1"/>
    </source>
</evidence>
<dbReference type="CDD" id="cd08368">
    <property type="entry name" value="LIM"/>
    <property type="match status" value="1"/>
</dbReference>
<dbReference type="InterPro" id="IPR050540">
    <property type="entry name" value="F-actin_Monoox_Mical"/>
</dbReference>
<dbReference type="Proteomes" id="UP001628156">
    <property type="component" value="Unassembled WGS sequence"/>
</dbReference>